<dbReference type="EMBL" id="MF547664">
    <property type="protein sequence ID" value="AVX33726.1"/>
    <property type="molecule type" value="Genomic_DNA"/>
</dbReference>
<evidence type="ECO:0000313" key="2">
    <source>
        <dbReference type="EMBL" id="VFD35900.1"/>
    </source>
</evidence>
<keyword evidence="1" id="KW-0614">Plasmid</keyword>
<name>A0A2R4NC78_CLODI</name>
<dbReference type="EMBL" id="CAADAN010000019">
    <property type="protein sequence ID" value="VFD35900.1"/>
    <property type="molecule type" value="Genomic_DNA"/>
</dbReference>
<organism evidence="1">
    <name type="scientific">Clostridioides difficile</name>
    <name type="common">Peptoclostridium difficile</name>
    <dbReference type="NCBI Taxonomy" id="1496"/>
    <lineage>
        <taxon>Bacteria</taxon>
        <taxon>Bacillati</taxon>
        <taxon>Bacillota</taxon>
        <taxon>Clostridia</taxon>
        <taxon>Peptostreptococcales</taxon>
        <taxon>Peptostreptococcaceae</taxon>
        <taxon>Clostridioides</taxon>
    </lineage>
</organism>
<accession>A0A2R4NC78</accession>
<sequence>MKCTGKRYFYIEKKDIEDKIDYITKSKEKLKKQFNLNDEDILKILESLQIKLEKINKKISKM</sequence>
<evidence type="ECO:0000313" key="1">
    <source>
        <dbReference type="EMBL" id="AVX33726.1"/>
    </source>
</evidence>
<reference evidence="2 3" key="2">
    <citation type="submission" date="2019-02" db="EMBL/GenBank/DDBJ databases">
        <authorList>
            <consortium name="Pathogen Informatics"/>
        </authorList>
    </citation>
    <scope>NUCLEOTIDE SEQUENCE [LARGE SCALE GENOMIC DNA]</scope>
    <source>
        <strain evidence="3">clo34</strain>
        <strain evidence="2">Clo34</strain>
    </source>
</reference>
<dbReference type="Proteomes" id="UP000411588">
    <property type="component" value="Unassembled WGS sequence"/>
</dbReference>
<gene>
    <name evidence="1" type="ORF">plasmid_LIBA6289_00041</name>
    <name evidence="2" type="ORF">SAMEA1402399_03752</name>
</gene>
<protein>
    <recommendedName>
        <fullName evidence="4">Transcriptional regulator</fullName>
    </recommendedName>
</protein>
<proteinExistence type="predicted"/>
<geneLocation type="plasmid" evidence="1">
    <name>LIBA6289</name>
</geneLocation>
<evidence type="ECO:0000313" key="3">
    <source>
        <dbReference type="Proteomes" id="UP000411588"/>
    </source>
</evidence>
<evidence type="ECO:0008006" key="4">
    <source>
        <dbReference type="Google" id="ProtNLM"/>
    </source>
</evidence>
<dbReference type="AlphaFoldDB" id="A0A2R4NC78"/>
<dbReference type="RefSeq" id="WP_076636930.1">
    <property type="nucleotide sequence ID" value="NZ_BDSN01000032.1"/>
</dbReference>
<reference evidence="1" key="1">
    <citation type="journal article" date="2018" name="Genome Biol. Evol.">
        <title>Two Groups of Cocirculating, Epidemic Clostridiodes difficile Strains Microdiversify through Different Mechanisms.</title>
        <authorList>
            <person name="Murillo T."/>
            <person name="Ramirez-Vargas G."/>
            <person name="Riedel T."/>
            <person name="Overmann J."/>
            <person name="Andersen J.M."/>
            <person name="Guzman-Verri C."/>
            <person name="Chaves-Olarte E."/>
            <person name="Rodriguez C."/>
        </authorList>
    </citation>
    <scope>NUCLEOTIDE SEQUENCE</scope>
    <source>
        <strain evidence="1">LIBA-6289</strain>
        <plasmid evidence="1">LIBA6289</plasmid>
    </source>
</reference>